<dbReference type="CDD" id="cd12215">
    <property type="entry name" value="ChiC_BD"/>
    <property type="match status" value="1"/>
</dbReference>
<name>A0A511QE16_9VIBR</name>
<dbReference type="Gene3D" id="2.10.10.20">
    <property type="entry name" value="Carbohydrate-binding module superfamily 5/12"/>
    <property type="match status" value="1"/>
</dbReference>
<gene>
    <name evidence="4" type="ORF">VSA01S_16630</name>
</gene>
<feature type="chain" id="PRO_5021844267" description="Chitin-binding type-3 domain-containing protein" evidence="2">
    <location>
        <begin position="43"/>
        <end position="303"/>
    </location>
</feature>
<proteinExistence type="predicted"/>
<feature type="signal peptide" evidence="2">
    <location>
        <begin position="1"/>
        <end position="42"/>
    </location>
</feature>
<keyword evidence="1" id="KW-0378">Hydrolase</keyword>
<organism evidence="4 5">
    <name type="scientific">Vibrio sagamiensis NBRC 104589</name>
    <dbReference type="NCBI Taxonomy" id="1219064"/>
    <lineage>
        <taxon>Bacteria</taxon>
        <taxon>Pseudomonadati</taxon>
        <taxon>Pseudomonadota</taxon>
        <taxon>Gammaproteobacteria</taxon>
        <taxon>Vibrionales</taxon>
        <taxon>Vibrionaceae</taxon>
        <taxon>Vibrio</taxon>
    </lineage>
</organism>
<evidence type="ECO:0000313" key="4">
    <source>
        <dbReference type="EMBL" id="GEM75551.1"/>
    </source>
</evidence>
<dbReference type="AlphaFoldDB" id="A0A511QE16"/>
<evidence type="ECO:0000256" key="2">
    <source>
        <dbReference type="SAM" id="SignalP"/>
    </source>
</evidence>
<dbReference type="InterPro" id="IPR036573">
    <property type="entry name" value="CBM_sf_5/12"/>
</dbReference>
<sequence length="303" mass="34376">MSWVFIYQVVVFKVKVMIKKQWCVKSSIALGLGLFIINNASADEFIFNNPDGMYIHVEDDTGNKLYHSPAYMAKFDWLPSSENVIVTAISEGSEVFRKIFSTSKLSDMNCHYSLLVSSQDGYKHDKSSLSAQACTNDEDMYFPESSVPKYSFDNLSGLHVYPAFSQQDSEFEMDNTMGYLEPGSVKTYTPADVYWSSSHRDIEEGTMLSVGFYNPYNSSYVVCEEQEPVIGAKTFLINHDGTCSVKNRVEGCANEWQSSKFYKTNDRVAYDGSVWEARFYNIGVAPSHSKINLWRYLGVLNCE</sequence>
<keyword evidence="2" id="KW-0732">Signal</keyword>
<dbReference type="OrthoDB" id="5888934at2"/>
<dbReference type="InterPro" id="IPR003610">
    <property type="entry name" value="CBM5/12"/>
</dbReference>
<comment type="caution">
    <text evidence="4">The sequence shown here is derived from an EMBL/GenBank/DDBJ whole genome shotgun (WGS) entry which is preliminary data.</text>
</comment>
<dbReference type="GO" id="GO:0030246">
    <property type="term" value="F:carbohydrate binding"/>
    <property type="evidence" value="ECO:0007669"/>
    <property type="project" value="InterPro"/>
</dbReference>
<dbReference type="SMART" id="SM00495">
    <property type="entry name" value="ChtBD3"/>
    <property type="match status" value="1"/>
</dbReference>
<keyword evidence="5" id="KW-1185">Reference proteome</keyword>
<dbReference type="GO" id="GO:0004553">
    <property type="term" value="F:hydrolase activity, hydrolyzing O-glycosyl compounds"/>
    <property type="evidence" value="ECO:0007669"/>
    <property type="project" value="InterPro"/>
</dbReference>
<reference evidence="4 5" key="1">
    <citation type="submission" date="2019-07" db="EMBL/GenBank/DDBJ databases">
        <title>Whole genome shotgun sequence of Vibrio sagamiensis NBRC 104589.</title>
        <authorList>
            <person name="Hosoyama A."/>
            <person name="Uohara A."/>
            <person name="Ohji S."/>
            <person name="Ichikawa N."/>
        </authorList>
    </citation>
    <scope>NUCLEOTIDE SEQUENCE [LARGE SCALE GENOMIC DNA]</scope>
    <source>
        <strain evidence="4 5">NBRC 104589</strain>
    </source>
</reference>
<dbReference type="GO" id="GO:0005576">
    <property type="term" value="C:extracellular region"/>
    <property type="evidence" value="ECO:0007669"/>
    <property type="project" value="InterPro"/>
</dbReference>
<evidence type="ECO:0000259" key="3">
    <source>
        <dbReference type="SMART" id="SM00495"/>
    </source>
</evidence>
<accession>A0A511QE16</accession>
<dbReference type="GO" id="GO:0005975">
    <property type="term" value="P:carbohydrate metabolic process"/>
    <property type="evidence" value="ECO:0007669"/>
    <property type="project" value="InterPro"/>
</dbReference>
<feature type="domain" description="Chitin-binding type-3" evidence="3">
    <location>
        <begin position="253"/>
        <end position="297"/>
    </location>
</feature>
<evidence type="ECO:0000256" key="1">
    <source>
        <dbReference type="ARBA" id="ARBA00022801"/>
    </source>
</evidence>
<dbReference type="Proteomes" id="UP000321922">
    <property type="component" value="Unassembled WGS sequence"/>
</dbReference>
<dbReference type="EMBL" id="BJXJ01000013">
    <property type="protein sequence ID" value="GEM75551.1"/>
    <property type="molecule type" value="Genomic_DNA"/>
</dbReference>
<protein>
    <recommendedName>
        <fullName evidence="3">Chitin-binding type-3 domain-containing protein</fullName>
    </recommendedName>
</protein>
<evidence type="ECO:0000313" key="5">
    <source>
        <dbReference type="Proteomes" id="UP000321922"/>
    </source>
</evidence>
<dbReference type="SUPFAM" id="SSF51055">
    <property type="entry name" value="Carbohydrate binding domain"/>
    <property type="match status" value="1"/>
</dbReference>